<keyword evidence="5" id="KW-0804">Transcription</keyword>
<evidence type="ECO:0000256" key="1">
    <source>
        <dbReference type="ARBA" id="ARBA00004123"/>
    </source>
</evidence>
<dbReference type="PANTHER" id="PTHR10015:SF427">
    <property type="entry name" value="HEAT SHOCK FACTOR PROTEIN"/>
    <property type="match status" value="1"/>
</dbReference>
<comment type="subcellular location">
    <subcellularLocation>
        <location evidence="1">Nucleus</location>
    </subcellularLocation>
</comment>
<sequence length="323" mass="36851">MELDPKLPEYFAKPRPDIEMIPASPNTVLFSETNVPSFILKLWKLVDDGKYEQSIGWDESGLTFRIKEPYKFSLEILPQYFKHSNLNSFVRQLNMYGFRKVNSLERGSMKPPPEQGEPLEFQHPYFVRQRPELLDLIRRRTPSAKINSHSAVQPKLEAQPSPLASAAIVLSESLPQNTVVIDGQQYLIQTVPATNQAQPFVEMATTPNPSTSYDTATSKSQDLSAVFIELKRMRDRQVVMDQKLQHMEAENQTLWREVAHMRVKHMKQQEIVDKLFKFLLIFANQRTSGGPSNQGAKIPLGKRPMLAIGETVVTKLVLSEKIC</sequence>
<dbReference type="Proteomes" id="UP000887565">
    <property type="component" value="Unplaced"/>
</dbReference>
<dbReference type="WBParaSite" id="nRc.2.0.1.t38503-RA">
    <property type="protein sequence ID" value="nRc.2.0.1.t38503-RA"/>
    <property type="gene ID" value="nRc.2.0.1.g38503"/>
</dbReference>
<evidence type="ECO:0000313" key="10">
    <source>
        <dbReference type="WBParaSite" id="nRc.2.0.1.t38503-RA"/>
    </source>
</evidence>
<dbReference type="Pfam" id="PF00447">
    <property type="entry name" value="HSF_DNA-bind"/>
    <property type="match status" value="1"/>
</dbReference>
<evidence type="ECO:0000256" key="3">
    <source>
        <dbReference type="ARBA" id="ARBA00023015"/>
    </source>
</evidence>
<keyword evidence="3" id="KW-0805">Transcription regulation</keyword>
<keyword evidence="6" id="KW-0539">Nucleus</keyword>
<dbReference type="FunFam" id="1.10.10.10:FF:000027">
    <property type="entry name" value="Heat shock transcription factor 1"/>
    <property type="match status" value="1"/>
</dbReference>
<comment type="similarity">
    <text evidence="2 7">Belongs to the HSF family.</text>
</comment>
<proteinExistence type="inferred from homology"/>
<dbReference type="PRINTS" id="PR00056">
    <property type="entry name" value="HSFDOMAIN"/>
</dbReference>
<evidence type="ECO:0000256" key="5">
    <source>
        <dbReference type="ARBA" id="ARBA00023163"/>
    </source>
</evidence>
<dbReference type="Gene3D" id="1.10.10.10">
    <property type="entry name" value="Winged helix-like DNA-binding domain superfamily/Winged helix DNA-binding domain"/>
    <property type="match status" value="1"/>
</dbReference>
<dbReference type="InterPro" id="IPR000232">
    <property type="entry name" value="HSF_DNA-bd"/>
</dbReference>
<evidence type="ECO:0000313" key="9">
    <source>
        <dbReference type="Proteomes" id="UP000887565"/>
    </source>
</evidence>
<keyword evidence="9" id="KW-1185">Reference proteome</keyword>
<dbReference type="AlphaFoldDB" id="A0A915KID1"/>
<dbReference type="SUPFAM" id="SSF46785">
    <property type="entry name" value="Winged helix' DNA-binding domain"/>
    <property type="match status" value="1"/>
</dbReference>
<dbReference type="PROSITE" id="PS00434">
    <property type="entry name" value="HSF_DOMAIN"/>
    <property type="match status" value="1"/>
</dbReference>
<feature type="domain" description="HSF-type DNA-binding" evidence="8">
    <location>
        <begin position="77"/>
        <end position="101"/>
    </location>
</feature>
<accession>A0A915KID1</accession>
<dbReference type="GO" id="GO:0003700">
    <property type="term" value="F:DNA-binding transcription factor activity"/>
    <property type="evidence" value="ECO:0007669"/>
    <property type="project" value="InterPro"/>
</dbReference>
<protein>
    <submittedName>
        <fullName evidence="10">HSF-type DNA-binding domain-containing protein</fullName>
    </submittedName>
</protein>
<name>A0A915KID1_ROMCU</name>
<evidence type="ECO:0000256" key="2">
    <source>
        <dbReference type="ARBA" id="ARBA00006403"/>
    </source>
</evidence>
<keyword evidence="4" id="KW-0238">DNA-binding</keyword>
<reference evidence="10" key="1">
    <citation type="submission" date="2022-11" db="UniProtKB">
        <authorList>
            <consortium name="WormBaseParasite"/>
        </authorList>
    </citation>
    <scope>IDENTIFICATION</scope>
</reference>
<evidence type="ECO:0000256" key="7">
    <source>
        <dbReference type="RuleBase" id="RU004020"/>
    </source>
</evidence>
<evidence type="ECO:0000256" key="4">
    <source>
        <dbReference type="ARBA" id="ARBA00023125"/>
    </source>
</evidence>
<dbReference type="InterPro" id="IPR036388">
    <property type="entry name" value="WH-like_DNA-bd_sf"/>
</dbReference>
<organism evidence="9 10">
    <name type="scientific">Romanomermis culicivorax</name>
    <name type="common">Nematode worm</name>
    <dbReference type="NCBI Taxonomy" id="13658"/>
    <lineage>
        <taxon>Eukaryota</taxon>
        <taxon>Metazoa</taxon>
        <taxon>Ecdysozoa</taxon>
        <taxon>Nematoda</taxon>
        <taxon>Enoplea</taxon>
        <taxon>Dorylaimia</taxon>
        <taxon>Mermithida</taxon>
        <taxon>Mermithoidea</taxon>
        <taxon>Mermithidae</taxon>
        <taxon>Romanomermis</taxon>
    </lineage>
</organism>
<dbReference type="SMART" id="SM00415">
    <property type="entry name" value="HSF"/>
    <property type="match status" value="1"/>
</dbReference>
<evidence type="ECO:0000256" key="6">
    <source>
        <dbReference type="ARBA" id="ARBA00023242"/>
    </source>
</evidence>
<dbReference type="GO" id="GO:0005634">
    <property type="term" value="C:nucleus"/>
    <property type="evidence" value="ECO:0007669"/>
    <property type="project" value="UniProtKB-SubCell"/>
</dbReference>
<dbReference type="InterPro" id="IPR036390">
    <property type="entry name" value="WH_DNA-bd_sf"/>
</dbReference>
<dbReference type="GO" id="GO:0043565">
    <property type="term" value="F:sequence-specific DNA binding"/>
    <property type="evidence" value="ECO:0007669"/>
    <property type="project" value="InterPro"/>
</dbReference>
<evidence type="ECO:0000259" key="8">
    <source>
        <dbReference type="PROSITE" id="PS00434"/>
    </source>
</evidence>
<dbReference type="PANTHER" id="PTHR10015">
    <property type="entry name" value="HEAT SHOCK TRANSCRIPTION FACTOR"/>
    <property type="match status" value="1"/>
</dbReference>